<evidence type="ECO:0000313" key="5">
    <source>
        <dbReference type="EMBL" id="EGB10452.1"/>
    </source>
</evidence>
<dbReference type="RefSeq" id="XP_009034795.1">
    <property type="nucleotide sequence ID" value="XM_009036547.1"/>
</dbReference>
<dbReference type="PANTHER" id="PTHR10553">
    <property type="entry name" value="SMALL NUCLEAR RIBONUCLEOPROTEIN"/>
    <property type="match status" value="1"/>
</dbReference>
<dbReference type="GO" id="GO:0005689">
    <property type="term" value="C:U12-type spliceosomal complex"/>
    <property type="evidence" value="ECO:0007669"/>
    <property type="project" value="TreeGrafter"/>
</dbReference>
<dbReference type="PROSITE" id="PS52002">
    <property type="entry name" value="SM"/>
    <property type="match status" value="1"/>
</dbReference>
<keyword evidence="2" id="KW-0687">Ribonucleoprotein</keyword>
<dbReference type="OrthoDB" id="2146at2759"/>
<dbReference type="InterPro" id="IPR044641">
    <property type="entry name" value="Lsm7/SmG-like"/>
</dbReference>
<reference evidence="5 6" key="1">
    <citation type="journal article" date="2011" name="Proc. Natl. Acad. Sci. U.S.A.">
        <title>Niche of harmful alga Aureococcus anophagefferens revealed through ecogenomics.</title>
        <authorList>
            <person name="Gobler C.J."/>
            <person name="Berry D.L."/>
            <person name="Dyhrman S.T."/>
            <person name="Wilhelm S.W."/>
            <person name="Salamov A."/>
            <person name="Lobanov A.V."/>
            <person name="Zhang Y."/>
            <person name="Collier J.L."/>
            <person name="Wurch L.L."/>
            <person name="Kustka A.B."/>
            <person name="Dill B.D."/>
            <person name="Shah M."/>
            <person name="VerBerkmoes N.C."/>
            <person name="Kuo A."/>
            <person name="Terry A."/>
            <person name="Pangilinan J."/>
            <person name="Lindquist E.A."/>
            <person name="Lucas S."/>
            <person name="Paulsen I.T."/>
            <person name="Hattenrath-Lehmann T.K."/>
            <person name="Talmage S.C."/>
            <person name="Walker E.A."/>
            <person name="Koch F."/>
            <person name="Burson A.M."/>
            <person name="Marcoval M.A."/>
            <person name="Tang Y.Z."/>
            <person name="Lecleir G.R."/>
            <person name="Coyne K.J."/>
            <person name="Berg G.M."/>
            <person name="Bertrand E.M."/>
            <person name="Saito M.A."/>
            <person name="Gladyshev V.N."/>
            <person name="Grigoriev I.V."/>
        </authorList>
    </citation>
    <scope>NUCLEOTIDE SEQUENCE [LARGE SCALE GENOMIC DNA]</scope>
    <source>
        <strain evidence="6">CCMP 1984</strain>
    </source>
</reference>
<dbReference type="PANTHER" id="PTHR10553:SF2">
    <property type="entry name" value="SMALL NUCLEAR RIBONUCLEOPROTEIN G"/>
    <property type="match status" value="1"/>
</dbReference>
<evidence type="ECO:0000259" key="4">
    <source>
        <dbReference type="PROSITE" id="PS52002"/>
    </source>
</evidence>
<dbReference type="GO" id="GO:0000398">
    <property type="term" value="P:mRNA splicing, via spliceosome"/>
    <property type="evidence" value="ECO:0007669"/>
    <property type="project" value="TreeGrafter"/>
</dbReference>
<dbReference type="AlphaFoldDB" id="F0Y454"/>
<dbReference type="GO" id="GO:0003723">
    <property type="term" value="F:RNA binding"/>
    <property type="evidence" value="ECO:0007669"/>
    <property type="project" value="InterPro"/>
</dbReference>
<dbReference type="GO" id="GO:0005686">
    <property type="term" value="C:U2 snRNP"/>
    <property type="evidence" value="ECO:0007669"/>
    <property type="project" value="TreeGrafter"/>
</dbReference>
<evidence type="ECO:0000256" key="3">
    <source>
        <dbReference type="ARBA" id="ARBA00041356"/>
    </source>
</evidence>
<dbReference type="EMBL" id="GL833124">
    <property type="protein sequence ID" value="EGB10452.1"/>
    <property type="molecule type" value="Genomic_DNA"/>
</dbReference>
<dbReference type="Pfam" id="PF01423">
    <property type="entry name" value="LSM"/>
    <property type="match status" value="1"/>
</dbReference>
<keyword evidence="6" id="KW-1185">Reference proteome</keyword>
<dbReference type="Proteomes" id="UP000002729">
    <property type="component" value="Unassembled WGS sequence"/>
</dbReference>
<dbReference type="SUPFAM" id="SSF50182">
    <property type="entry name" value="Sm-like ribonucleoproteins"/>
    <property type="match status" value="1"/>
</dbReference>
<dbReference type="GO" id="GO:0034719">
    <property type="term" value="C:SMN-Sm protein complex"/>
    <property type="evidence" value="ECO:0007669"/>
    <property type="project" value="TreeGrafter"/>
</dbReference>
<dbReference type="OMA" id="IMWECID"/>
<protein>
    <recommendedName>
        <fullName evidence="3">Sm protein G</fullName>
    </recommendedName>
</protein>
<evidence type="ECO:0000256" key="2">
    <source>
        <dbReference type="ARBA" id="ARBA00023274"/>
    </source>
</evidence>
<feature type="non-terminal residue" evidence="5">
    <location>
        <position position="62"/>
    </location>
</feature>
<gene>
    <name evidence="5" type="ORF">AURANDRAFT_9439</name>
</gene>
<dbReference type="GO" id="GO:0043186">
    <property type="term" value="C:P granule"/>
    <property type="evidence" value="ECO:0007669"/>
    <property type="project" value="TreeGrafter"/>
</dbReference>
<dbReference type="GO" id="GO:0071011">
    <property type="term" value="C:precatalytic spliceosome"/>
    <property type="evidence" value="ECO:0007669"/>
    <property type="project" value="TreeGrafter"/>
</dbReference>
<organism evidence="6">
    <name type="scientific">Aureococcus anophagefferens</name>
    <name type="common">Harmful bloom alga</name>
    <dbReference type="NCBI Taxonomy" id="44056"/>
    <lineage>
        <taxon>Eukaryota</taxon>
        <taxon>Sar</taxon>
        <taxon>Stramenopiles</taxon>
        <taxon>Ochrophyta</taxon>
        <taxon>Pelagophyceae</taxon>
        <taxon>Pelagomonadales</taxon>
        <taxon>Pelagomonadaceae</taxon>
        <taxon>Aureococcus</taxon>
    </lineage>
</organism>
<dbReference type="GO" id="GO:0005682">
    <property type="term" value="C:U5 snRNP"/>
    <property type="evidence" value="ECO:0007669"/>
    <property type="project" value="TreeGrafter"/>
</dbReference>
<name>F0Y454_AURAN</name>
<dbReference type="GO" id="GO:0071004">
    <property type="term" value="C:U2-type prespliceosome"/>
    <property type="evidence" value="ECO:0007669"/>
    <property type="project" value="TreeGrafter"/>
</dbReference>
<evidence type="ECO:0000313" key="6">
    <source>
        <dbReference type="Proteomes" id="UP000002729"/>
    </source>
</evidence>
<accession>F0Y454</accession>
<dbReference type="GO" id="GO:0097526">
    <property type="term" value="C:spliceosomal tri-snRNP complex"/>
    <property type="evidence" value="ECO:0007669"/>
    <property type="project" value="TreeGrafter"/>
</dbReference>
<feature type="domain" description="Sm" evidence="4">
    <location>
        <begin position="2"/>
        <end position="62"/>
    </location>
</feature>
<dbReference type="GeneID" id="20229404"/>
<dbReference type="eggNOG" id="KOG1780">
    <property type="taxonomic scope" value="Eukaryota"/>
</dbReference>
<proteinExistence type="inferred from homology"/>
<dbReference type="GO" id="GO:0005685">
    <property type="term" value="C:U1 snRNP"/>
    <property type="evidence" value="ECO:0007669"/>
    <property type="project" value="TreeGrafter"/>
</dbReference>
<dbReference type="KEGG" id="aaf:AURANDRAFT_9439"/>
<dbReference type="GO" id="GO:0071013">
    <property type="term" value="C:catalytic step 2 spliceosome"/>
    <property type="evidence" value="ECO:0007669"/>
    <property type="project" value="TreeGrafter"/>
</dbReference>
<dbReference type="SMART" id="SM00651">
    <property type="entry name" value="Sm"/>
    <property type="match status" value="1"/>
</dbReference>
<dbReference type="InterPro" id="IPR047575">
    <property type="entry name" value="Sm"/>
</dbReference>
<dbReference type="GO" id="GO:0005687">
    <property type="term" value="C:U4 snRNP"/>
    <property type="evidence" value="ECO:0007669"/>
    <property type="project" value="TreeGrafter"/>
</dbReference>
<dbReference type="InParanoid" id="F0Y454"/>
<evidence type="ECO:0000256" key="1">
    <source>
        <dbReference type="ARBA" id="ARBA00006850"/>
    </source>
</evidence>
<dbReference type="Gene3D" id="2.30.30.100">
    <property type="match status" value="1"/>
</dbReference>
<sequence length="62" mass="7061">SGKGPDLKRYMEKRLLIKARARRKLVGTLRGYDQFMNLVVEDAIEQVSLTEKNEIGTVVIRG</sequence>
<comment type="similarity">
    <text evidence="1">Belongs to the snRNP Sm proteins family.</text>
</comment>
<feature type="non-terminal residue" evidence="5">
    <location>
        <position position="1"/>
    </location>
</feature>
<dbReference type="InterPro" id="IPR010920">
    <property type="entry name" value="LSM_dom_sf"/>
</dbReference>
<dbReference type="InterPro" id="IPR001163">
    <property type="entry name" value="Sm_dom_euk/arc"/>
</dbReference>